<dbReference type="Proteomes" id="UP001396334">
    <property type="component" value="Unassembled WGS sequence"/>
</dbReference>
<evidence type="ECO:0000256" key="1">
    <source>
        <dbReference type="SAM" id="MobiDB-lite"/>
    </source>
</evidence>
<feature type="region of interest" description="Disordered" evidence="1">
    <location>
        <begin position="68"/>
        <end position="104"/>
    </location>
</feature>
<protein>
    <submittedName>
        <fullName evidence="2">Uncharacterized protein</fullName>
    </submittedName>
</protein>
<evidence type="ECO:0000313" key="2">
    <source>
        <dbReference type="EMBL" id="KAK9043881.1"/>
    </source>
</evidence>
<feature type="compositionally biased region" description="Basic and acidic residues" evidence="1">
    <location>
        <begin position="81"/>
        <end position="92"/>
    </location>
</feature>
<dbReference type="EMBL" id="JBBPBN010000003">
    <property type="protein sequence ID" value="KAK9043881.1"/>
    <property type="molecule type" value="Genomic_DNA"/>
</dbReference>
<name>A0ABR2U2Z6_9ROSI</name>
<keyword evidence="3" id="KW-1185">Reference proteome</keyword>
<accession>A0ABR2U2Z6</accession>
<proteinExistence type="predicted"/>
<sequence>MSGRRERRCWSRPLLGEWWRSGSGVLVRVAEKRRAAAGTRFCDEEETRVTAATRNRSGRVATALMEHDRPSTGTARNNSRVTKEMARHDQDPLLKLTPEQPPMICPPEMRKASVDRNVNAPFAVEATAYADEERCLLLNASIVVVSI</sequence>
<feature type="compositionally biased region" description="Polar residues" evidence="1">
    <location>
        <begin position="71"/>
        <end position="80"/>
    </location>
</feature>
<gene>
    <name evidence="2" type="ORF">V6N11_072205</name>
</gene>
<organism evidence="2 3">
    <name type="scientific">Hibiscus sabdariffa</name>
    <name type="common">roselle</name>
    <dbReference type="NCBI Taxonomy" id="183260"/>
    <lineage>
        <taxon>Eukaryota</taxon>
        <taxon>Viridiplantae</taxon>
        <taxon>Streptophyta</taxon>
        <taxon>Embryophyta</taxon>
        <taxon>Tracheophyta</taxon>
        <taxon>Spermatophyta</taxon>
        <taxon>Magnoliopsida</taxon>
        <taxon>eudicotyledons</taxon>
        <taxon>Gunneridae</taxon>
        <taxon>Pentapetalae</taxon>
        <taxon>rosids</taxon>
        <taxon>malvids</taxon>
        <taxon>Malvales</taxon>
        <taxon>Malvaceae</taxon>
        <taxon>Malvoideae</taxon>
        <taxon>Hibiscus</taxon>
    </lineage>
</organism>
<comment type="caution">
    <text evidence="2">The sequence shown here is derived from an EMBL/GenBank/DDBJ whole genome shotgun (WGS) entry which is preliminary data.</text>
</comment>
<evidence type="ECO:0000313" key="3">
    <source>
        <dbReference type="Proteomes" id="UP001396334"/>
    </source>
</evidence>
<reference evidence="2 3" key="1">
    <citation type="journal article" date="2024" name="G3 (Bethesda)">
        <title>Genome assembly of Hibiscus sabdariffa L. provides insights into metabolisms of medicinal natural products.</title>
        <authorList>
            <person name="Kim T."/>
        </authorList>
    </citation>
    <scope>NUCLEOTIDE SEQUENCE [LARGE SCALE GENOMIC DNA]</scope>
    <source>
        <strain evidence="2">TK-2024</strain>
        <tissue evidence="2">Old leaves</tissue>
    </source>
</reference>